<dbReference type="EMBL" id="CP133622">
    <property type="protein sequence ID" value="WMV54808.1"/>
    <property type="molecule type" value="Genomic_DNA"/>
</dbReference>
<organism evidence="1 2">
    <name type="scientific">Solanum verrucosum</name>
    <dbReference type="NCBI Taxonomy" id="315347"/>
    <lineage>
        <taxon>Eukaryota</taxon>
        <taxon>Viridiplantae</taxon>
        <taxon>Streptophyta</taxon>
        <taxon>Embryophyta</taxon>
        <taxon>Tracheophyta</taxon>
        <taxon>Spermatophyta</taxon>
        <taxon>Magnoliopsida</taxon>
        <taxon>eudicotyledons</taxon>
        <taxon>Gunneridae</taxon>
        <taxon>Pentapetalae</taxon>
        <taxon>asterids</taxon>
        <taxon>lamiids</taxon>
        <taxon>Solanales</taxon>
        <taxon>Solanaceae</taxon>
        <taxon>Solanoideae</taxon>
        <taxon>Solaneae</taxon>
        <taxon>Solanum</taxon>
    </lineage>
</organism>
<evidence type="ECO:0000313" key="2">
    <source>
        <dbReference type="Proteomes" id="UP001234989"/>
    </source>
</evidence>
<dbReference type="AlphaFoldDB" id="A0AAF0V103"/>
<keyword evidence="2" id="KW-1185">Reference proteome</keyword>
<name>A0AAF0V103_SOLVR</name>
<protein>
    <submittedName>
        <fullName evidence="1">Uncharacterized protein</fullName>
    </submittedName>
</protein>
<sequence length="111" mass="12906">MMLVSEGKIIIDQDNKAEANHASVAPNQKKCSRSTFLQFESFTPIEGYFPRKTLEGSLEIDNHEENKVDGWTLVTHKKRRHQVVLKIRLPETRAIRVMSINYIYWVEGPLH</sequence>
<accession>A0AAF0V103</accession>
<proteinExistence type="predicted"/>
<dbReference type="Proteomes" id="UP001234989">
    <property type="component" value="Chromosome 11"/>
</dbReference>
<gene>
    <name evidence="1" type="ORF">MTR67_048193</name>
</gene>
<evidence type="ECO:0000313" key="1">
    <source>
        <dbReference type="EMBL" id="WMV54808.1"/>
    </source>
</evidence>
<reference evidence="1" key="1">
    <citation type="submission" date="2023-08" db="EMBL/GenBank/DDBJ databases">
        <title>A de novo genome assembly of Solanum verrucosum Schlechtendal, a Mexican diploid species geographically isolated from the other diploid A-genome species in potato relatives.</title>
        <authorList>
            <person name="Hosaka K."/>
        </authorList>
    </citation>
    <scope>NUCLEOTIDE SEQUENCE</scope>
    <source>
        <tissue evidence="1">Young leaves</tissue>
    </source>
</reference>